<dbReference type="EMBL" id="JAWWNJ010000184">
    <property type="protein sequence ID" value="KAK6974438.1"/>
    <property type="molecule type" value="Genomic_DNA"/>
</dbReference>
<reference evidence="1 2" key="1">
    <citation type="journal article" date="2024" name="J Genomics">
        <title>Draft genome sequencing and assembly of Favolaschia claudopus CIRM-BRFM 2984 isolated from oak limbs.</title>
        <authorList>
            <person name="Navarro D."/>
            <person name="Drula E."/>
            <person name="Chaduli D."/>
            <person name="Cazenave R."/>
            <person name="Ahrendt S."/>
            <person name="Wang J."/>
            <person name="Lipzen A."/>
            <person name="Daum C."/>
            <person name="Barry K."/>
            <person name="Grigoriev I.V."/>
            <person name="Favel A."/>
            <person name="Rosso M.N."/>
            <person name="Martin F."/>
        </authorList>
    </citation>
    <scope>NUCLEOTIDE SEQUENCE [LARGE SCALE GENOMIC DNA]</scope>
    <source>
        <strain evidence="1 2">CIRM-BRFM 2984</strain>
    </source>
</reference>
<dbReference type="Proteomes" id="UP001362999">
    <property type="component" value="Unassembled WGS sequence"/>
</dbReference>
<dbReference type="AlphaFoldDB" id="A0AAV9Z8T0"/>
<sequence>MVVNQPLHVPSPALTTSSLLLCPAPASRREPTTALFTAQSSAAILSTVPFFSPSPRPEASFMTTDDEGEDSVNGLGRQRISSKGRLQEHPARHLVPSFSANRCESPLRRPLLFSSSRFSRPALPAPSCVVVAGVDALRLPHIGHIQMNGGGGERATTAKDSIFKYDRRDGAPARALLLGREDRRYPPILWIYTTHPPPDRLDSDSSSSVGARNQYSYVPSPAIHGAHRLVVRMRRELDDDGMAPRDTHDSTHLRR</sequence>
<proteinExistence type="predicted"/>
<gene>
    <name evidence="1" type="ORF">R3P38DRAFT_3239524</name>
</gene>
<comment type="caution">
    <text evidence="1">The sequence shown here is derived from an EMBL/GenBank/DDBJ whole genome shotgun (WGS) entry which is preliminary data.</text>
</comment>
<evidence type="ECO:0000313" key="2">
    <source>
        <dbReference type="Proteomes" id="UP001362999"/>
    </source>
</evidence>
<name>A0AAV9Z8T0_9AGAR</name>
<protein>
    <submittedName>
        <fullName evidence="1">Uncharacterized protein</fullName>
    </submittedName>
</protein>
<organism evidence="1 2">
    <name type="scientific">Favolaschia claudopus</name>
    <dbReference type="NCBI Taxonomy" id="2862362"/>
    <lineage>
        <taxon>Eukaryota</taxon>
        <taxon>Fungi</taxon>
        <taxon>Dikarya</taxon>
        <taxon>Basidiomycota</taxon>
        <taxon>Agaricomycotina</taxon>
        <taxon>Agaricomycetes</taxon>
        <taxon>Agaricomycetidae</taxon>
        <taxon>Agaricales</taxon>
        <taxon>Marasmiineae</taxon>
        <taxon>Mycenaceae</taxon>
        <taxon>Favolaschia</taxon>
    </lineage>
</organism>
<keyword evidence="2" id="KW-1185">Reference proteome</keyword>
<evidence type="ECO:0000313" key="1">
    <source>
        <dbReference type="EMBL" id="KAK6974438.1"/>
    </source>
</evidence>
<accession>A0AAV9Z8T0</accession>